<dbReference type="Pfam" id="PF03479">
    <property type="entry name" value="PCC"/>
    <property type="match status" value="1"/>
</dbReference>
<dbReference type="EMBL" id="JBEPML010000003">
    <property type="protein sequence ID" value="MET3791023.1"/>
    <property type="molecule type" value="Genomic_DNA"/>
</dbReference>
<dbReference type="PROSITE" id="PS51742">
    <property type="entry name" value="PPC"/>
    <property type="match status" value="1"/>
</dbReference>
<evidence type="ECO:0000313" key="2">
    <source>
        <dbReference type="EMBL" id="MET3791023.1"/>
    </source>
</evidence>
<accession>A0ABV2MW38</accession>
<dbReference type="PANTHER" id="PTHR34988">
    <property type="entry name" value="PROTEIN, PUTATIVE-RELATED"/>
    <property type="match status" value="1"/>
</dbReference>
<dbReference type="Gene3D" id="3.30.1330.80">
    <property type="entry name" value="Hypothetical protein, similar to alpha- acetolactate decarboxylase, domain 2"/>
    <property type="match status" value="1"/>
</dbReference>
<protein>
    <submittedName>
        <fullName evidence="2">DNA-binding protein with PD1-like motif</fullName>
    </submittedName>
</protein>
<name>A0ABV2MW38_9HYPH</name>
<gene>
    <name evidence="2" type="ORF">ABID37_001226</name>
</gene>
<organism evidence="2 3">
    <name type="scientific">Aquamicrobium terrae</name>
    <dbReference type="NCBI Taxonomy" id="1324945"/>
    <lineage>
        <taxon>Bacteria</taxon>
        <taxon>Pseudomonadati</taxon>
        <taxon>Pseudomonadota</taxon>
        <taxon>Alphaproteobacteria</taxon>
        <taxon>Hyphomicrobiales</taxon>
        <taxon>Phyllobacteriaceae</taxon>
        <taxon>Aquamicrobium</taxon>
    </lineage>
</organism>
<dbReference type="Proteomes" id="UP001549076">
    <property type="component" value="Unassembled WGS sequence"/>
</dbReference>
<dbReference type="SUPFAM" id="SSF117856">
    <property type="entry name" value="AF0104/ALDC/Ptd012-like"/>
    <property type="match status" value="1"/>
</dbReference>
<dbReference type="InterPro" id="IPR025707">
    <property type="entry name" value="DNA_bp_PD1"/>
</dbReference>
<dbReference type="RefSeq" id="WP_354193281.1">
    <property type="nucleotide sequence ID" value="NZ_JBEPML010000003.1"/>
</dbReference>
<evidence type="ECO:0000313" key="3">
    <source>
        <dbReference type="Proteomes" id="UP001549076"/>
    </source>
</evidence>
<reference evidence="2 3" key="1">
    <citation type="submission" date="2024-06" db="EMBL/GenBank/DDBJ databases">
        <title>Genomic Encyclopedia of Type Strains, Phase IV (KMG-IV): sequencing the most valuable type-strain genomes for metagenomic binning, comparative biology and taxonomic classification.</title>
        <authorList>
            <person name="Goeker M."/>
        </authorList>
    </citation>
    <scope>NUCLEOTIDE SEQUENCE [LARGE SCALE GENOMIC DNA]</scope>
    <source>
        <strain evidence="2 3">DSM 27865</strain>
    </source>
</reference>
<evidence type="ECO:0000259" key="1">
    <source>
        <dbReference type="PROSITE" id="PS51742"/>
    </source>
</evidence>
<keyword evidence="3" id="KW-1185">Reference proteome</keyword>
<dbReference type="InterPro" id="IPR005175">
    <property type="entry name" value="PPC_dom"/>
</dbReference>
<feature type="domain" description="PPC" evidence="1">
    <location>
        <begin position="8"/>
        <end position="146"/>
    </location>
</feature>
<proteinExistence type="predicted"/>
<comment type="caution">
    <text evidence="2">The sequence shown here is derived from an EMBL/GenBank/DDBJ whole genome shotgun (WGS) entry which is preliminary data.</text>
</comment>
<sequence length="147" mass="15906">MQSKRIHDTDGQQTYAIVLSAGDEVWACLEAFAKDAGLQAASFKAIGAFQNARLAFFDWESRSYIPIEVNEQVEVASLTGDVAVGPDGKPALHIHAVLGRRDGSAVAGHLQTAHVRPTLEIILTESPEHLRKKLDPDVGLALIQPEL</sequence>
<dbReference type="CDD" id="cd11378">
    <property type="entry name" value="DUF296"/>
    <property type="match status" value="1"/>
</dbReference>
<dbReference type="PIRSF" id="PIRSF016702">
    <property type="entry name" value="DNA_bp_PD1"/>
    <property type="match status" value="1"/>
</dbReference>
<dbReference type="PANTHER" id="PTHR34988:SF1">
    <property type="entry name" value="DNA-BINDING PROTEIN"/>
    <property type="match status" value="1"/>
</dbReference>